<organism evidence="2">
    <name type="scientific">hydrothermal vent metagenome</name>
    <dbReference type="NCBI Taxonomy" id="652676"/>
    <lineage>
        <taxon>unclassified sequences</taxon>
        <taxon>metagenomes</taxon>
        <taxon>ecological metagenomes</taxon>
    </lineage>
</organism>
<proteinExistence type="predicted"/>
<dbReference type="Pfam" id="PF05299">
    <property type="entry name" value="Peptidase_M61"/>
    <property type="match status" value="1"/>
</dbReference>
<evidence type="ECO:0000313" key="2">
    <source>
        <dbReference type="EMBL" id="VAW28582.1"/>
    </source>
</evidence>
<dbReference type="EMBL" id="UOES01000421">
    <property type="protein sequence ID" value="VAW28582.1"/>
    <property type="molecule type" value="Genomic_DNA"/>
</dbReference>
<dbReference type="InterPro" id="IPR007963">
    <property type="entry name" value="Peptidase_M61_catalytic"/>
</dbReference>
<sequence length="419" mass="47410">PILYCEADTTLIDVAGTEVLVSVYSPNKLVTAKEIAASIKEVLMAQRDYLGGSLPVDKYAFLFYFTDEPVTSYGALEHSYSSFYYMPEMPISEMGQQLRDFAAHEFFHIVTPLNIHSEEIGHFDFNNPKMSRHLWLYEGMTEYFAGNAQVKGGLISTQEYLGMLQEKLQISSQFLDTVAFTDISLGALEQYEDQYYNVYQKGALIGMCLDITLRELSDGSYGVQNMMADLSKMYGMDKSFKDEELFDVITELTYPEVGDFLNTYVGGNTPLPYADYFIKVGVQYALMDSVMDFSLGLSQQSIGVNFEEGTIFVQNEETLNLFGKALELKNGDIIKKINGKDFPKLGPELGTFIEAILSEMKVGEPYSVVVKRTSEEEESREVELTAEIFKVKRAVPFNLTLMEQPNEEQLRLRKAWLGQ</sequence>
<name>A0A3B0UQH3_9ZZZZ</name>
<protein>
    <submittedName>
        <fullName evidence="2">Peptidase M61 domain protein</fullName>
    </submittedName>
</protein>
<feature type="domain" description="Peptidase M61 catalytic" evidence="1">
    <location>
        <begin position="99"/>
        <end position="205"/>
    </location>
</feature>
<dbReference type="InterPro" id="IPR027268">
    <property type="entry name" value="Peptidase_M4/M1_CTD_sf"/>
</dbReference>
<evidence type="ECO:0000259" key="1">
    <source>
        <dbReference type="Pfam" id="PF05299"/>
    </source>
</evidence>
<accession>A0A3B0UQH3</accession>
<dbReference type="Gene3D" id="1.10.390.10">
    <property type="entry name" value="Neutral Protease Domain 2"/>
    <property type="match status" value="1"/>
</dbReference>
<gene>
    <name evidence="2" type="ORF">MNBD_BACTEROID06-372</name>
</gene>
<feature type="non-terminal residue" evidence="2">
    <location>
        <position position="1"/>
    </location>
</feature>
<dbReference type="SUPFAM" id="SSF55486">
    <property type="entry name" value="Metalloproteases ('zincins'), catalytic domain"/>
    <property type="match status" value="1"/>
</dbReference>
<dbReference type="AlphaFoldDB" id="A0A3B0UQH3"/>
<reference evidence="2" key="1">
    <citation type="submission" date="2018-06" db="EMBL/GenBank/DDBJ databases">
        <authorList>
            <person name="Zhirakovskaya E."/>
        </authorList>
    </citation>
    <scope>NUCLEOTIDE SEQUENCE</scope>
</reference>